<feature type="domain" description="Putative beta-lactamase-inhibitor-like PepSY-like" evidence="1">
    <location>
        <begin position="55"/>
        <end position="136"/>
    </location>
</feature>
<dbReference type="EMBL" id="JABKKE010000006">
    <property type="protein sequence ID" value="NPE13743.1"/>
    <property type="molecule type" value="Genomic_DNA"/>
</dbReference>
<comment type="caution">
    <text evidence="2">The sequence shown here is derived from an EMBL/GenBank/DDBJ whole genome shotgun (WGS) entry which is preliminary data.</text>
</comment>
<gene>
    <name evidence="2" type="ORF">HPS55_05270</name>
</gene>
<name>A0ABX2AVK4_9BACT</name>
<evidence type="ECO:0000259" key="1">
    <source>
        <dbReference type="Pfam" id="PF11396"/>
    </source>
</evidence>
<evidence type="ECO:0000313" key="2">
    <source>
        <dbReference type="EMBL" id="NPE13743.1"/>
    </source>
</evidence>
<proteinExistence type="predicted"/>
<keyword evidence="3" id="KW-1185">Reference proteome</keyword>
<sequence>MMTIAGVLTMCLPEAASAKAIMISEFPAVAQKMLKQNFSGHKVAMSTMDYDLFSKSYDVVFTNGDKVEFDSEGNWKEVKCKQSSVPKALIPQGIKEYLKHHYTNAIVKEIERYGNKHEVKLSNGLEITFDKDFRVIDIDD</sequence>
<dbReference type="Gene3D" id="3.40.1420.30">
    <property type="match status" value="1"/>
</dbReference>
<protein>
    <submittedName>
        <fullName evidence="2">PepSY-like domain-containing protein</fullName>
    </submittedName>
</protein>
<dbReference type="InterPro" id="IPR021533">
    <property type="entry name" value="PepSY-like"/>
</dbReference>
<accession>A0ABX2AVK4</accession>
<evidence type="ECO:0000313" key="3">
    <source>
        <dbReference type="Proteomes" id="UP001193734"/>
    </source>
</evidence>
<dbReference type="SUPFAM" id="SSF160574">
    <property type="entry name" value="BT0923-like"/>
    <property type="match status" value="1"/>
</dbReference>
<reference evidence="2 3" key="1">
    <citation type="submission" date="2020-05" db="EMBL/GenBank/DDBJ databases">
        <title>Distinct polysaccharide utilization as determinants for interspecies competition between intestinal Prevotella spp.</title>
        <authorList>
            <person name="Galvez E.J.C."/>
            <person name="Iljazovic A."/>
            <person name="Strowig T."/>
        </authorList>
    </citation>
    <scope>NUCLEOTIDE SEQUENCE [LARGE SCALE GENOMIC DNA]</scope>
    <source>
        <strain evidence="2 3">PROD</strain>
    </source>
</reference>
<dbReference type="Proteomes" id="UP001193734">
    <property type="component" value="Unassembled WGS sequence"/>
</dbReference>
<dbReference type="Pfam" id="PF11396">
    <property type="entry name" value="PepSY_like"/>
    <property type="match status" value="1"/>
</dbReference>
<organism evidence="2 3">
    <name type="scientific">Xylanibacter rodentium</name>
    <dbReference type="NCBI Taxonomy" id="2736289"/>
    <lineage>
        <taxon>Bacteria</taxon>
        <taxon>Pseudomonadati</taxon>
        <taxon>Bacteroidota</taxon>
        <taxon>Bacteroidia</taxon>
        <taxon>Bacteroidales</taxon>
        <taxon>Prevotellaceae</taxon>
        <taxon>Xylanibacter</taxon>
    </lineage>
</organism>